<feature type="transmembrane region" description="Helical" evidence="5">
    <location>
        <begin position="292"/>
        <end position="314"/>
    </location>
</feature>
<gene>
    <name evidence="6" type="ORF">V6E02_05070</name>
</gene>
<accession>A0ABV0ED31</accession>
<proteinExistence type="predicted"/>
<evidence type="ECO:0000313" key="7">
    <source>
        <dbReference type="Proteomes" id="UP001482231"/>
    </source>
</evidence>
<evidence type="ECO:0000256" key="2">
    <source>
        <dbReference type="ARBA" id="ARBA00022692"/>
    </source>
</evidence>
<keyword evidence="3 5" id="KW-1133">Transmembrane helix</keyword>
<evidence type="ECO:0000256" key="4">
    <source>
        <dbReference type="ARBA" id="ARBA00023136"/>
    </source>
</evidence>
<reference evidence="6 7" key="1">
    <citation type="submission" date="2024-02" db="EMBL/GenBank/DDBJ databases">
        <title>New thermophilic sulfur-oxidizing bacteria from a hot springs of the Uzon caldera (Kamchatka, Russia).</title>
        <authorList>
            <person name="Dukat A.M."/>
            <person name="Elcheninov A.G."/>
            <person name="Frolov E.N."/>
        </authorList>
    </citation>
    <scope>NUCLEOTIDE SEQUENCE [LARGE SCALE GENOMIC DNA]</scope>
    <source>
        <strain evidence="6 7">AK1</strain>
    </source>
</reference>
<dbReference type="Pfam" id="PF01988">
    <property type="entry name" value="VIT1"/>
    <property type="match status" value="1"/>
</dbReference>
<dbReference type="RefSeq" id="WP_347307687.1">
    <property type="nucleotide sequence ID" value="NZ_JBAJEX010000003.1"/>
</dbReference>
<keyword evidence="4 5" id="KW-0472">Membrane</keyword>
<comment type="subcellular location">
    <subcellularLocation>
        <location evidence="1">Endomembrane system</location>
        <topology evidence="1">Multi-pass membrane protein</topology>
    </subcellularLocation>
</comment>
<dbReference type="PANTHER" id="PTHR31851">
    <property type="entry name" value="FE(2+)/MN(2+) TRANSPORTER PCL1"/>
    <property type="match status" value="1"/>
</dbReference>
<evidence type="ECO:0000256" key="5">
    <source>
        <dbReference type="SAM" id="Phobius"/>
    </source>
</evidence>
<comment type="caution">
    <text evidence="6">The sequence shown here is derived from an EMBL/GenBank/DDBJ whole genome shotgun (WGS) entry which is preliminary data.</text>
</comment>
<sequence>MQHELESWREEKRSAYLYRVVSDAESGTPRQILFLELARAADEQADLWAREMRKSGHTPPARYVPDLRTRLVAWLVKRLGPRPLRPVLAAMKVRGMSLYTKAPVGHAIPTDFSQVGRRHQGMGAGNNLRAAVFGVNDGLVSNASLILGVAGAVSQSPADSGVIVLSGIAGLLAGAFSMAAGEYVSVRSQREMYEYQIGLERAELEQYPEEEAAELALIFEHKGMGREQARALAAKLIADPDRALDTLAREELGLDPDDLGSPLAAAVFSFLSFSAGAALPLLPFVLFDAARALPVAVGLTALALFAVGATLSLFTGRTAWLGGLRMLAIGGAAGGATWLIGRALGVTLA</sequence>
<keyword evidence="7" id="KW-1185">Reference proteome</keyword>
<feature type="transmembrane region" description="Helical" evidence="5">
    <location>
        <begin position="162"/>
        <end position="184"/>
    </location>
</feature>
<keyword evidence="2 5" id="KW-0812">Transmembrane</keyword>
<dbReference type="Proteomes" id="UP001482231">
    <property type="component" value="Unassembled WGS sequence"/>
</dbReference>
<feature type="transmembrane region" description="Helical" evidence="5">
    <location>
        <begin position="326"/>
        <end position="345"/>
    </location>
</feature>
<name>A0ABV0ED31_9BURK</name>
<protein>
    <submittedName>
        <fullName evidence="6">VIT1/CCC1 transporter family protein</fullName>
    </submittedName>
</protein>
<dbReference type="EMBL" id="JBAJEX010000003">
    <property type="protein sequence ID" value="MEO1766576.1"/>
    <property type="molecule type" value="Genomic_DNA"/>
</dbReference>
<evidence type="ECO:0000256" key="3">
    <source>
        <dbReference type="ARBA" id="ARBA00022989"/>
    </source>
</evidence>
<evidence type="ECO:0000313" key="6">
    <source>
        <dbReference type="EMBL" id="MEO1766576.1"/>
    </source>
</evidence>
<evidence type="ECO:0000256" key="1">
    <source>
        <dbReference type="ARBA" id="ARBA00004127"/>
    </source>
</evidence>
<organism evidence="6 7">
    <name type="scientific">Thiobacter aerophilum</name>
    <dbReference type="NCBI Taxonomy" id="3121275"/>
    <lineage>
        <taxon>Bacteria</taxon>
        <taxon>Pseudomonadati</taxon>
        <taxon>Pseudomonadota</taxon>
        <taxon>Betaproteobacteria</taxon>
        <taxon>Burkholderiales</taxon>
        <taxon>Thiobacteraceae</taxon>
        <taxon>Thiobacter</taxon>
    </lineage>
</organism>
<dbReference type="InterPro" id="IPR008217">
    <property type="entry name" value="Ccc1_fam"/>
</dbReference>
<feature type="transmembrane region" description="Helical" evidence="5">
    <location>
        <begin position="263"/>
        <end position="286"/>
    </location>
</feature>